<dbReference type="EMBL" id="MIFZ01000190">
    <property type="protein sequence ID" value="OSY52223.1"/>
    <property type="molecule type" value="Genomic_DNA"/>
</dbReference>
<proteinExistence type="predicted"/>
<dbReference type="AlphaFoldDB" id="A0A1Y2NXG7"/>
<organism evidence="2 3">
    <name type="scientific">Streptomyces fradiae ATCC 10745 = DSM 40063</name>
    <dbReference type="NCBI Taxonomy" id="1319510"/>
    <lineage>
        <taxon>Bacteria</taxon>
        <taxon>Bacillati</taxon>
        <taxon>Actinomycetota</taxon>
        <taxon>Actinomycetes</taxon>
        <taxon>Kitasatosporales</taxon>
        <taxon>Streptomycetaceae</taxon>
        <taxon>Streptomyces</taxon>
    </lineage>
</organism>
<dbReference type="Proteomes" id="UP000194318">
    <property type="component" value="Unassembled WGS sequence"/>
</dbReference>
<evidence type="ECO:0000313" key="3">
    <source>
        <dbReference type="Proteomes" id="UP000194318"/>
    </source>
</evidence>
<evidence type="ECO:0000256" key="1">
    <source>
        <dbReference type="SAM" id="MobiDB-lite"/>
    </source>
</evidence>
<accession>A0A1Y2NXG7</accession>
<gene>
    <name evidence="2" type="ORF">BG846_02153</name>
</gene>
<feature type="compositionally biased region" description="Low complexity" evidence="1">
    <location>
        <begin position="18"/>
        <end position="32"/>
    </location>
</feature>
<comment type="caution">
    <text evidence="2">The sequence shown here is derived from an EMBL/GenBank/DDBJ whole genome shotgun (WGS) entry which is preliminary data.</text>
</comment>
<protein>
    <submittedName>
        <fullName evidence="2">Uncharacterized protein</fullName>
    </submittedName>
</protein>
<reference evidence="2 3" key="1">
    <citation type="submission" date="2016-09" db="EMBL/GenBank/DDBJ databases">
        <title>Streptomyces fradiae DSM40063, a candidate organism with high potential of specific P450 cytochromes.</title>
        <authorList>
            <person name="Grumaz C."/>
            <person name="Vainshtein Y."/>
            <person name="Kirstahler P."/>
            <person name="Sohn K."/>
        </authorList>
    </citation>
    <scope>NUCLEOTIDE SEQUENCE [LARGE SCALE GENOMIC DNA]</scope>
    <source>
        <strain evidence="2 3">DSM 40063</strain>
    </source>
</reference>
<evidence type="ECO:0000313" key="2">
    <source>
        <dbReference type="EMBL" id="OSY52223.1"/>
    </source>
</evidence>
<feature type="region of interest" description="Disordered" evidence="1">
    <location>
        <begin position="1"/>
        <end position="32"/>
    </location>
</feature>
<name>A0A1Y2NXG7_STRFR</name>
<sequence>MSPRVISAPPARSAGRVPTASTASPAARPAKPTVRAVAYGMRRIRPDASGWTTMTRVKQSSSTRL</sequence>